<dbReference type="EMBL" id="MBFT01000655">
    <property type="protein sequence ID" value="PVU88140.1"/>
    <property type="molecule type" value="Genomic_DNA"/>
</dbReference>
<evidence type="ECO:0000313" key="3">
    <source>
        <dbReference type="EMBL" id="PVU88140.1"/>
    </source>
</evidence>
<reference evidence="3 4" key="1">
    <citation type="journal article" date="2018" name="MBio">
        <title>Comparative Genomics Reveals the Core Gene Toolbox for the Fungus-Insect Symbiosis.</title>
        <authorList>
            <person name="Wang Y."/>
            <person name="Stata M."/>
            <person name="Wang W."/>
            <person name="Stajich J.E."/>
            <person name="White M.M."/>
            <person name="Moncalvo J.M."/>
        </authorList>
    </citation>
    <scope>NUCLEOTIDE SEQUENCE [LARGE SCALE GENOMIC DNA]</scope>
    <source>
        <strain evidence="3 4">AUS-77-4</strain>
    </source>
</reference>
<keyword evidence="1" id="KW-0732">Signal</keyword>
<proteinExistence type="predicted"/>
<sequence>MKIALGFIAISMFPMAYSTYHRISGVIIYNLLYQGKVHEDCIKDCVYEIKFENQKTFRFNSEGVYFGYLGRTLNLSYNLNESIRGQSDIKDCNYYVLQFETKFKVADE</sequence>
<feature type="signal peptide" evidence="1">
    <location>
        <begin position="1"/>
        <end position="18"/>
    </location>
</feature>
<comment type="caution">
    <text evidence="3">The sequence shown here is derived from an EMBL/GenBank/DDBJ whole genome shotgun (WGS) entry which is preliminary data.</text>
</comment>
<gene>
    <name evidence="3" type="ORF">BB559_005708</name>
    <name evidence="2" type="ORF">BB559_005742</name>
</gene>
<evidence type="ECO:0000256" key="1">
    <source>
        <dbReference type="SAM" id="SignalP"/>
    </source>
</evidence>
<dbReference type="AlphaFoldDB" id="A0A2T9Y713"/>
<keyword evidence="4" id="KW-1185">Reference proteome</keyword>
<dbReference type="EMBL" id="MBFT01000664">
    <property type="protein sequence ID" value="PVU88065.1"/>
    <property type="molecule type" value="Genomic_DNA"/>
</dbReference>
<name>A0A2T9Y713_9FUNG</name>
<accession>A0A2T9Y713</accession>
<feature type="chain" id="PRO_5033327236" evidence="1">
    <location>
        <begin position="19"/>
        <end position="108"/>
    </location>
</feature>
<evidence type="ECO:0000313" key="4">
    <source>
        <dbReference type="Proteomes" id="UP000245699"/>
    </source>
</evidence>
<organism evidence="3 4">
    <name type="scientific">Furculomyces boomerangus</name>
    <dbReference type="NCBI Taxonomy" id="61424"/>
    <lineage>
        <taxon>Eukaryota</taxon>
        <taxon>Fungi</taxon>
        <taxon>Fungi incertae sedis</taxon>
        <taxon>Zoopagomycota</taxon>
        <taxon>Kickxellomycotina</taxon>
        <taxon>Harpellomycetes</taxon>
        <taxon>Harpellales</taxon>
        <taxon>Harpellaceae</taxon>
        <taxon>Furculomyces</taxon>
    </lineage>
</organism>
<dbReference type="Proteomes" id="UP000245699">
    <property type="component" value="Unassembled WGS sequence"/>
</dbReference>
<protein>
    <submittedName>
        <fullName evidence="3">Uncharacterized protein</fullName>
    </submittedName>
</protein>
<evidence type="ECO:0000313" key="2">
    <source>
        <dbReference type="EMBL" id="PVU88065.1"/>
    </source>
</evidence>